<dbReference type="PROSITE" id="PS00636">
    <property type="entry name" value="DNAJ_1"/>
    <property type="match status" value="1"/>
</dbReference>
<dbReference type="InterPro" id="IPR018253">
    <property type="entry name" value="DnaJ_domain_CS"/>
</dbReference>
<dbReference type="InterPro" id="IPR050817">
    <property type="entry name" value="DjlA_DnaK_co-chaperone"/>
</dbReference>
<dbReference type="Proteomes" id="UP000054560">
    <property type="component" value="Unassembled WGS sequence"/>
</dbReference>
<proteinExistence type="predicted"/>
<evidence type="ECO:0000259" key="2">
    <source>
        <dbReference type="PROSITE" id="PS50076"/>
    </source>
</evidence>
<name>A0A0L0GF75_9EUKA</name>
<dbReference type="PANTHER" id="PTHR24074">
    <property type="entry name" value="CO-CHAPERONE PROTEIN DJLA"/>
    <property type="match status" value="1"/>
</dbReference>
<dbReference type="Pfam" id="PF00226">
    <property type="entry name" value="DnaJ"/>
    <property type="match status" value="1"/>
</dbReference>
<accession>A0A0L0GF75</accession>
<dbReference type="SMART" id="SM00271">
    <property type="entry name" value="DnaJ"/>
    <property type="match status" value="1"/>
</dbReference>
<organism evidence="3 4">
    <name type="scientific">Sphaeroforma arctica JP610</name>
    <dbReference type="NCBI Taxonomy" id="667725"/>
    <lineage>
        <taxon>Eukaryota</taxon>
        <taxon>Ichthyosporea</taxon>
        <taxon>Ichthyophonida</taxon>
        <taxon>Sphaeroforma</taxon>
    </lineage>
</organism>
<dbReference type="EMBL" id="KQ241603">
    <property type="protein sequence ID" value="KNC87643.1"/>
    <property type="molecule type" value="Genomic_DNA"/>
</dbReference>
<protein>
    <recommendedName>
        <fullName evidence="2">J domain-containing protein</fullName>
    </recommendedName>
</protein>
<sequence>MLAVDVVRFKPRIPAKICLHQFSRSAIRRAPDEIRAVEFRITSGRARESLLKTRKSWVAQNVILHPDDESMAEYLPFHIFRFKCTARYTAQIGHDYWSNEYDMLQKKYVNKKRTSWSSTNRIHETFNECGAEGTDVNQVYASFKYNAKDVAPMKVGRALEIARPLTDSYIGNKTVGSFQMFRTRAWEIVEQRLNSEEKQKAEDALRMEYLCDQVSGLKLVLTYDDIRHAQVYLPSYVFQVRHFGVKFQRFVSGYDERQIGGEPLYSESRVAAACMATFTVAHGLWTAGSKKLEYAFVPELMYSVSNFVIPVLATGILGCLFSSYKPMVALLWSTRTLKKAEKLNEEHRERTQTHTQEKQHTSTTTTTSRIKAWKFRNPLRPTDPKGYYAMLGVDPTATNAEIKESFRIRALQTHPDRESDPEKKAKATEHFNLLNEAYAVLRNEQERKEYDDGW</sequence>
<dbReference type="STRING" id="667725.A0A0L0GF75"/>
<dbReference type="AlphaFoldDB" id="A0A0L0GF75"/>
<feature type="domain" description="J" evidence="2">
    <location>
        <begin position="386"/>
        <end position="454"/>
    </location>
</feature>
<keyword evidence="4" id="KW-1185">Reference proteome</keyword>
<dbReference type="RefSeq" id="XP_014161545.1">
    <property type="nucleotide sequence ID" value="XM_014306070.1"/>
</dbReference>
<dbReference type="InterPro" id="IPR036869">
    <property type="entry name" value="J_dom_sf"/>
</dbReference>
<evidence type="ECO:0000313" key="3">
    <source>
        <dbReference type="EMBL" id="KNC87642.1"/>
    </source>
</evidence>
<dbReference type="InterPro" id="IPR001623">
    <property type="entry name" value="DnaJ_domain"/>
</dbReference>
<evidence type="ECO:0000313" key="4">
    <source>
        <dbReference type="Proteomes" id="UP000054560"/>
    </source>
</evidence>
<feature type="region of interest" description="Disordered" evidence="1">
    <location>
        <begin position="342"/>
        <end position="368"/>
    </location>
</feature>
<dbReference type="PRINTS" id="PR00625">
    <property type="entry name" value="JDOMAIN"/>
</dbReference>
<gene>
    <name evidence="3" type="ORF">SARC_00272</name>
</gene>
<dbReference type="EMBL" id="KQ241603">
    <property type="protein sequence ID" value="KNC87642.1"/>
    <property type="molecule type" value="Genomic_DNA"/>
</dbReference>
<dbReference type="RefSeq" id="XP_014161544.1">
    <property type="nucleotide sequence ID" value="XM_014306069.1"/>
</dbReference>
<dbReference type="OrthoDB" id="445556at2759"/>
<evidence type="ECO:0000256" key="1">
    <source>
        <dbReference type="SAM" id="MobiDB-lite"/>
    </source>
</evidence>
<dbReference type="PROSITE" id="PS50076">
    <property type="entry name" value="DNAJ_2"/>
    <property type="match status" value="1"/>
</dbReference>
<dbReference type="CDD" id="cd06257">
    <property type="entry name" value="DnaJ"/>
    <property type="match status" value="1"/>
</dbReference>
<feature type="compositionally biased region" description="Basic and acidic residues" evidence="1">
    <location>
        <begin position="342"/>
        <end position="360"/>
    </location>
</feature>
<dbReference type="Gene3D" id="1.10.287.110">
    <property type="entry name" value="DnaJ domain"/>
    <property type="match status" value="1"/>
</dbReference>
<dbReference type="SUPFAM" id="SSF46565">
    <property type="entry name" value="Chaperone J-domain"/>
    <property type="match status" value="1"/>
</dbReference>
<dbReference type="GeneID" id="25900776"/>
<reference evidence="3 4" key="1">
    <citation type="submission" date="2011-02" db="EMBL/GenBank/DDBJ databases">
        <title>The Genome Sequence of Sphaeroforma arctica JP610.</title>
        <authorList>
            <consortium name="The Broad Institute Genome Sequencing Platform"/>
            <person name="Russ C."/>
            <person name="Cuomo C."/>
            <person name="Young S.K."/>
            <person name="Zeng Q."/>
            <person name="Gargeya S."/>
            <person name="Alvarado L."/>
            <person name="Berlin A."/>
            <person name="Chapman S.B."/>
            <person name="Chen Z."/>
            <person name="Freedman E."/>
            <person name="Gellesch M."/>
            <person name="Goldberg J."/>
            <person name="Griggs A."/>
            <person name="Gujja S."/>
            <person name="Heilman E."/>
            <person name="Heiman D."/>
            <person name="Howarth C."/>
            <person name="Mehta T."/>
            <person name="Neiman D."/>
            <person name="Pearson M."/>
            <person name="Roberts A."/>
            <person name="Saif S."/>
            <person name="Shea T."/>
            <person name="Shenoy N."/>
            <person name="Sisk P."/>
            <person name="Stolte C."/>
            <person name="Sykes S."/>
            <person name="White J."/>
            <person name="Yandava C."/>
            <person name="Burger G."/>
            <person name="Gray M.W."/>
            <person name="Holland P.W.H."/>
            <person name="King N."/>
            <person name="Lang F.B.F."/>
            <person name="Roger A.J."/>
            <person name="Ruiz-Trillo I."/>
            <person name="Haas B."/>
            <person name="Nusbaum C."/>
            <person name="Birren B."/>
        </authorList>
    </citation>
    <scope>NUCLEOTIDE SEQUENCE [LARGE SCALE GENOMIC DNA]</scope>
    <source>
        <strain evidence="3 4">JP610</strain>
    </source>
</reference>
<dbReference type="eggNOG" id="KOG0714">
    <property type="taxonomic scope" value="Eukaryota"/>
</dbReference>